<evidence type="ECO:0000259" key="1">
    <source>
        <dbReference type="Pfam" id="PF17032"/>
    </source>
</evidence>
<name>A0ABZ2J323_9CHLR</name>
<feature type="domain" description="Zinc-ribbon 15" evidence="1">
    <location>
        <begin position="39"/>
        <end position="139"/>
    </location>
</feature>
<dbReference type="InterPro" id="IPR031493">
    <property type="entry name" value="Zinc_ribbon_15"/>
</dbReference>
<accession>A0ABZ2J323</accession>
<evidence type="ECO:0000313" key="3">
    <source>
        <dbReference type="Proteomes" id="UP001375370"/>
    </source>
</evidence>
<keyword evidence="3" id="KW-1185">Reference proteome</keyword>
<dbReference type="Proteomes" id="UP001375370">
    <property type="component" value="Chromosome"/>
</dbReference>
<gene>
    <name evidence="2" type="ORF">V8247_08705</name>
</gene>
<sequence>MTEKPSPVDKNRERRHTFVVILLFGNKNYGEHLGYIVTRCQHCQSDRVFSVSQRRQRLTVYFIPTVQYRVKQYMTCQGCGRHFEIADALKPQIAERLMTESQLKKVVQEMTVGANVMVPLCQSCSQPVGRGMRYCPSCGTALQ</sequence>
<proteinExistence type="predicted"/>
<reference evidence="2 3" key="1">
    <citation type="submission" date="2024-03" db="EMBL/GenBank/DDBJ databases">
        <title>A Dehalogenimonas Isolated from Estuarine Sediments Dihaloeliminates Chlorinated Alkanes.</title>
        <authorList>
            <person name="Yang Y."/>
            <person name="Wang H."/>
        </authorList>
    </citation>
    <scope>NUCLEOTIDE SEQUENCE [LARGE SCALE GENOMIC DNA]</scope>
    <source>
        <strain evidence="2 3">W</strain>
    </source>
</reference>
<evidence type="ECO:0000313" key="2">
    <source>
        <dbReference type="EMBL" id="WWX25316.1"/>
    </source>
</evidence>
<dbReference type="EMBL" id="CP146612">
    <property type="protein sequence ID" value="WWX25316.1"/>
    <property type="molecule type" value="Genomic_DNA"/>
</dbReference>
<dbReference type="RefSeq" id="WP_338737456.1">
    <property type="nucleotide sequence ID" value="NZ_CP146612.1"/>
</dbReference>
<dbReference type="Pfam" id="PF17032">
    <property type="entry name" value="Zn_ribbon_15"/>
    <property type="match status" value="1"/>
</dbReference>
<protein>
    <submittedName>
        <fullName evidence="2">Zinc-ribbon domain-containing protein</fullName>
    </submittedName>
</protein>
<organism evidence="2 3">
    <name type="scientific">Candidatus Dehalogenimonas loeffleri</name>
    <dbReference type="NCBI Taxonomy" id="3127115"/>
    <lineage>
        <taxon>Bacteria</taxon>
        <taxon>Bacillati</taxon>
        <taxon>Chloroflexota</taxon>
        <taxon>Dehalococcoidia</taxon>
        <taxon>Dehalococcoidales</taxon>
        <taxon>Dehalococcoidaceae</taxon>
        <taxon>Dehalogenimonas</taxon>
    </lineage>
</organism>